<reference evidence="12" key="1">
    <citation type="submission" date="2021-02" db="EMBL/GenBank/DDBJ databases">
        <authorList>
            <person name="Nowell W R."/>
        </authorList>
    </citation>
    <scope>NUCLEOTIDE SEQUENCE</scope>
</reference>
<dbReference type="InterPro" id="IPR000276">
    <property type="entry name" value="GPCR_Rhodpsn"/>
</dbReference>
<dbReference type="AlphaFoldDB" id="A0A814DIW0"/>
<dbReference type="EMBL" id="CAJNOM010000060">
    <property type="protein sequence ID" value="CAF0949256.1"/>
    <property type="molecule type" value="Genomic_DNA"/>
</dbReference>
<keyword evidence="2" id="KW-1003">Cell membrane</keyword>
<comment type="subcellular location">
    <subcellularLocation>
        <location evidence="1">Cell membrane</location>
        <topology evidence="1">Multi-pass membrane protein</topology>
    </subcellularLocation>
</comment>
<dbReference type="EMBL" id="CAJNOM010000062">
    <property type="protein sequence ID" value="CAF0954723.1"/>
    <property type="molecule type" value="Genomic_DNA"/>
</dbReference>
<dbReference type="GO" id="GO:0005886">
    <property type="term" value="C:plasma membrane"/>
    <property type="evidence" value="ECO:0007669"/>
    <property type="project" value="UniProtKB-SubCell"/>
</dbReference>
<keyword evidence="3 9" id="KW-0812">Transmembrane</keyword>
<evidence type="ECO:0000313" key="12">
    <source>
        <dbReference type="EMBL" id="CAF0954723.1"/>
    </source>
</evidence>
<evidence type="ECO:0000256" key="4">
    <source>
        <dbReference type="ARBA" id="ARBA00022989"/>
    </source>
</evidence>
<proteinExistence type="predicted"/>
<evidence type="ECO:0000256" key="1">
    <source>
        <dbReference type="ARBA" id="ARBA00004651"/>
    </source>
</evidence>
<dbReference type="Gene3D" id="1.20.1070.10">
    <property type="entry name" value="Rhodopsin 7-helix transmembrane proteins"/>
    <property type="match status" value="1"/>
</dbReference>
<evidence type="ECO:0000313" key="11">
    <source>
        <dbReference type="EMBL" id="CAF0949256.1"/>
    </source>
</evidence>
<evidence type="ECO:0000256" key="2">
    <source>
        <dbReference type="ARBA" id="ARBA00022475"/>
    </source>
</evidence>
<dbReference type="PANTHER" id="PTHR24228">
    <property type="entry name" value="B2 BRADYKININ RECEPTOR/ANGIOTENSIN II RECEPTOR"/>
    <property type="match status" value="1"/>
</dbReference>
<keyword evidence="7" id="KW-0675">Receptor</keyword>
<feature type="transmembrane region" description="Helical" evidence="9">
    <location>
        <begin position="43"/>
        <end position="65"/>
    </location>
</feature>
<feature type="transmembrane region" description="Helical" evidence="9">
    <location>
        <begin position="12"/>
        <end position="31"/>
    </location>
</feature>
<evidence type="ECO:0000256" key="7">
    <source>
        <dbReference type="ARBA" id="ARBA00023170"/>
    </source>
</evidence>
<evidence type="ECO:0000259" key="10">
    <source>
        <dbReference type="PROSITE" id="PS50262"/>
    </source>
</evidence>
<dbReference type="Pfam" id="PF00001">
    <property type="entry name" value="7tm_1"/>
    <property type="match status" value="1"/>
</dbReference>
<dbReference type="Proteomes" id="UP000663877">
    <property type="component" value="Unassembled WGS sequence"/>
</dbReference>
<sequence>MSTLTLTLIYRYGGLTLLTLGSVSSILNLLVFTSNTLRKNPCAICFIAMSIIDLLYLYLSLLLTIIQNGFNINIGSTNLVFCRSFYYLGLILSILGPTYLIVASIDRTLVTSRNAVTRRKSTRRLAIMCLISLALFWTLFQIHALIYIKIIEIAPEYFICYFQPGAYTVFITYYSLFGVGILPPLLMTIFGFLTVKNIRQVHRPINHSHSSTLNTMTVGRSFTVHSKDRQLIRMLIVEIIIYLIARFPSTIVLIYDQITVNQIKSADRISTEQFIANLTYFIGFIDSSVACYTNMIVSKNFRAELKRIFKCR</sequence>
<feature type="transmembrane region" description="Helical" evidence="9">
    <location>
        <begin position="171"/>
        <end position="193"/>
    </location>
</feature>
<dbReference type="PANTHER" id="PTHR24228:SF74">
    <property type="entry name" value="G-PROTEIN COUPLED RECEPTORS FAMILY 1 PROFILE DOMAIN-CONTAINING PROTEIN"/>
    <property type="match status" value="1"/>
</dbReference>
<evidence type="ECO:0000256" key="3">
    <source>
        <dbReference type="ARBA" id="ARBA00022692"/>
    </source>
</evidence>
<evidence type="ECO:0000313" key="13">
    <source>
        <dbReference type="EMBL" id="CAF0959744.1"/>
    </source>
</evidence>
<organism evidence="12 14">
    <name type="scientific">Adineta steineri</name>
    <dbReference type="NCBI Taxonomy" id="433720"/>
    <lineage>
        <taxon>Eukaryota</taxon>
        <taxon>Metazoa</taxon>
        <taxon>Spiralia</taxon>
        <taxon>Gnathifera</taxon>
        <taxon>Rotifera</taxon>
        <taxon>Eurotatoria</taxon>
        <taxon>Bdelloidea</taxon>
        <taxon>Adinetida</taxon>
        <taxon>Adinetidae</taxon>
        <taxon>Adineta</taxon>
    </lineage>
</organism>
<dbReference type="Proteomes" id="UP000663832">
    <property type="component" value="Unassembled WGS sequence"/>
</dbReference>
<accession>A0A814DIW0</accession>
<feature type="transmembrane region" description="Helical" evidence="9">
    <location>
        <begin position="125"/>
        <end position="151"/>
    </location>
</feature>
<keyword evidence="4 9" id="KW-1133">Transmembrane helix</keyword>
<evidence type="ECO:0000256" key="6">
    <source>
        <dbReference type="ARBA" id="ARBA00023136"/>
    </source>
</evidence>
<feature type="transmembrane region" description="Helical" evidence="9">
    <location>
        <begin position="275"/>
        <end position="297"/>
    </location>
</feature>
<dbReference type="EMBL" id="CAJNOI010000056">
    <property type="protein sequence ID" value="CAF0959744.1"/>
    <property type="molecule type" value="Genomic_DNA"/>
</dbReference>
<dbReference type="InterPro" id="IPR017452">
    <property type="entry name" value="GPCR_Rhodpsn_7TM"/>
</dbReference>
<evidence type="ECO:0000313" key="14">
    <source>
        <dbReference type="Proteomes" id="UP000663832"/>
    </source>
</evidence>
<dbReference type="SUPFAM" id="SSF81321">
    <property type="entry name" value="Family A G protein-coupled receptor-like"/>
    <property type="match status" value="1"/>
</dbReference>
<dbReference type="OrthoDB" id="10017777at2759"/>
<name>A0A814DIW0_9BILA</name>
<protein>
    <recommendedName>
        <fullName evidence="10">G-protein coupled receptors family 1 profile domain-containing protein</fullName>
    </recommendedName>
</protein>
<evidence type="ECO:0000256" key="5">
    <source>
        <dbReference type="ARBA" id="ARBA00023040"/>
    </source>
</evidence>
<keyword evidence="6 9" id="KW-0472">Membrane</keyword>
<dbReference type="PROSITE" id="PS50262">
    <property type="entry name" value="G_PROTEIN_RECEP_F1_2"/>
    <property type="match status" value="1"/>
</dbReference>
<gene>
    <name evidence="13" type="ORF">BJG266_LOCUS13679</name>
    <name evidence="11" type="ORF">QVE165_LOCUS12116</name>
    <name evidence="12" type="ORF">QVE165_LOCUS12416</name>
</gene>
<evidence type="ECO:0000256" key="9">
    <source>
        <dbReference type="SAM" id="Phobius"/>
    </source>
</evidence>
<comment type="caution">
    <text evidence="12">The sequence shown here is derived from an EMBL/GenBank/DDBJ whole genome shotgun (WGS) entry which is preliminary data.</text>
</comment>
<feature type="transmembrane region" description="Helical" evidence="9">
    <location>
        <begin position="235"/>
        <end position="255"/>
    </location>
</feature>
<keyword evidence="5" id="KW-0297">G-protein coupled receptor</keyword>
<keyword evidence="8" id="KW-0807">Transducer</keyword>
<evidence type="ECO:0000256" key="8">
    <source>
        <dbReference type="ARBA" id="ARBA00023224"/>
    </source>
</evidence>
<keyword evidence="14" id="KW-1185">Reference proteome</keyword>
<feature type="transmembrane region" description="Helical" evidence="9">
    <location>
        <begin position="85"/>
        <end position="105"/>
    </location>
</feature>
<dbReference type="GO" id="GO:0004930">
    <property type="term" value="F:G protein-coupled receptor activity"/>
    <property type="evidence" value="ECO:0007669"/>
    <property type="project" value="UniProtKB-KW"/>
</dbReference>
<feature type="domain" description="G-protein coupled receptors family 1 profile" evidence="10">
    <location>
        <begin position="24"/>
        <end position="294"/>
    </location>
</feature>